<comment type="caution">
    <text evidence="1">The sequence shown here is derived from an EMBL/GenBank/DDBJ whole genome shotgun (WGS) entry which is preliminary data.</text>
</comment>
<proteinExistence type="predicted"/>
<organism evidence="1 2">
    <name type="scientific">Crossiella cryophila</name>
    <dbReference type="NCBI Taxonomy" id="43355"/>
    <lineage>
        <taxon>Bacteria</taxon>
        <taxon>Bacillati</taxon>
        <taxon>Actinomycetota</taxon>
        <taxon>Actinomycetes</taxon>
        <taxon>Pseudonocardiales</taxon>
        <taxon>Pseudonocardiaceae</taxon>
        <taxon>Crossiella</taxon>
    </lineage>
</organism>
<sequence>MDLTKAFATFQRTVDADIDQVKLARERRDAFKRALKGEPGVLEVFGSGSLARSTQLKPVHDVDLIAVFDAAVHPEWGQVGDSSAEALEVVREMVKRLLGDNEGTVAELVRLAKPRDRAVKCFIDPPEQDDAFTVDVMPVLRQADNTLLVPSKRKRYWSTADPENLIAQVEERQQEWSHFRPTVRVLKQWRHGVPTKVKSLVMEVLALKCLPTDKTRPLALRAFFTAAAVEVNYGVVDPARHCGAIQPDLDTEVLRTALESARDIAEKACAAAADGDSDGAALLWRELFGDDFPAPEEKSSGTAVGPFLYVPRPVVDAPQG</sequence>
<dbReference type="Gene3D" id="3.30.460.10">
    <property type="entry name" value="Beta Polymerase, domain 2"/>
    <property type="match status" value="1"/>
</dbReference>
<protein>
    <recommendedName>
        <fullName evidence="3">Nucleotidyltransferase</fullName>
    </recommendedName>
</protein>
<keyword evidence="2" id="KW-1185">Reference proteome</keyword>
<evidence type="ECO:0000313" key="1">
    <source>
        <dbReference type="EMBL" id="MBB4677430.1"/>
    </source>
</evidence>
<evidence type="ECO:0008006" key="3">
    <source>
        <dbReference type="Google" id="ProtNLM"/>
    </source>
</evidence>
<dbReference type="InterPro" id="IPR043519">
    <property type="entry name" value="NT_sf"/>
</dbReference>
<accession>A0A7W7CAD9</accession>
<dbReference type="EMBL" id="JACHMH010000001">
    <property type="protein sequence ID" value="MBB4677430.1"/>
    <property type="molecule type" value="Genomic_DNA"/>
</dbReference>
<dbReference type="RefSeq" id="WP_185003380.1">
    <property type="nucleotide sequence ID" value="NZ_BAAAUI010000035.1"/>
</dbReference>
<name>A0A7W7CAD9_9PSEU</name>
<dbReference type="Proteomes" id="UP000533598">
    <property type="component" value="Unassembled WGS sequence"/>
</dbReference>
<reference evidence="1 2" key="1">
    <citation type="submission" date="2020-08" db="EMBL/GenBank/DDBJ databases">
        <title>Sequencing the genomes of 1000 actinobacteria strains.</title>
        <authorList>
            <person name="Klenk H.-P."/>
        </authorList>
    </citation>
    <scope>NUCLEOTIDE SEQUENCE [LARGE SCALE GENOMIC DNA]</scope>
    <source>
        <strain evidence="1 2">DSM 44230</strain>
    </source>
</reference>
<dbReference type="AlphaFoldDB" id="A0A7W7CAD9"/>
<dbReference type="Pfam" id="PF18144">
    <property type="entry name" value="SMODS"/>
    <property type="match status" value="1"/>
</dbReference>
<gene>
    <name evidence="1" type="ORF">HNR67_003548</name>
</gene>
<evidence type="ECO:0000313" key="2">
    <source>
        <dbReference type="Proteomes" id="UP000533598"/>
    </source>
</evidence>
<dbReference type="SUPFAM" id="SSF81301">
    <property type="entry name" value="Nucleotidyltransferase"/>
    <property type="match status" value="1"/>
</dbReference>